<reference evidence="7 8" key="1">
    <citation type="submission" date="2021-02" db="EMBL/GenBank/DDBJ databases">
        <title>Complete genome of Desulfoluna sp. strain ASN36.</title>
        <authorList>
            <person name="Takahashi A."/>
            <person name="Kojima H."/>
            <person name="Fukui M."/>
        </authorList>
    </citation>
    <scope>NUCLEOTIDE SEQUENCE [LARGE SCALE GENOMIC DNA]</scope>
    <source>
        <strain evidence="7 8">ASN36</strain>
    </source>
</reference>
<accession>A0ABM7PIS5</accession>
<evidence type="ECO:0000256" key="3">
    <source>
        <dbReference type="ARBA" id="ARBA00022692"/>
    </source>
</evidence>
<dbReference type="Pfam" id="PF01810">
    <property type="entry name" value="LysE"/>
    <property type="match status" value="1"/>
</dbReference>
<evidence type="ECO:0000313" key="7">
    <source>
        <dbReference type="EMBL" id="BCS96967.1"/>
    </source>
</evidence>
<dbReference type="PANTHER" id="PTHR30086:SF21">
    <property type="entry name" value="TRANSPORT PROTEIN"/>
    <property type="match status" value="1"/>
</dbReference>
<evidence type="ECO:0000256" key="4">
    <source>
        <dbReference type="ARBA" id="ARBA00022989"/>
    </source>
</evidence>
<dbReference type="PIRSF" id="PIRSF006324">
    <property type="entry name" value="LeuE"/>
    <property type="match status" value="1"/>
</dbReference>
<evidence type="ECO:0000256" key="1">
    <source>
        <dbReference type="ARBA" id="ARBA00004651"/>
    </source>
</evidence>
<gene>
    <name evidence="7" type="ORF">DSLASN_25990</name>
</gene>
<evidence type="ECO:0000256" key="5">
    <source>
        <dbReference type="ARBA" id="ARBA00023136"/>
    </source>
</evidence>
<keyword evidence="3 6" id="KW-0812">Transmembrane</keyword>
<dbReference type="Proteomes" id="UP001320148">
    <property type="component" value="Chromosome"/>
</dbReference>
<protein>
    <submittedName>
        <fullName evidence="7">Lysine transporter LysE</fullName>
    </submittedName>
</protein>
<feature type="transmembrane region" description="Helical" evidence="6">
    <location>
        <begin position="76"/>
        <end position="95"/>
    </location>
</feature>
<organism evidence="7 8">
    <name type="scientific">Desulfoluna limicola</name>
    <dbReference type="NCBI Taxonomy" id="2810562"/>
    <lineage>
        <taxon>Bacteria</taxon>
        <taxon>Pseudomonadati</taxon>
        <taxon>Thermodesulfobacteriota</taxon>
        <taxon>Desulfobacteria</taxon>
        <taxon>Desulfobacterales</taxon>
        <taxon>Desulfolunaceae</taxon>
        <taxon>Desulfoluna</taxon>
    </lineage>
</organism>
<name>A0ABM7PIS5_9BACT</name>
<feature type="transmembrane region" description="Helical" evidence="6">
    <location>
        <begin position="6"/>
        <end position="25"/>
    </location>
</feature>
<dbReference type="InterPro" id="IPR001123">
    <property type="entry name" value="LeuE-type"/>
</dbReference>
<keyword evidence="8" id="KW-1185">Reference proteome</keyword>
<keyword evidence="5 6" id="KW-0472">Membrane</keyword>
<feature type="transmembrane region" description="Helical" evidence="6">
    <location>
        <begin position="152"/>
        <end position="177"/>
    </location>
</feature>
<evidence type="ECO:0000256" key="6">
    <source>
        <dbReference type="SAM" id="Phobius"/>
    </source>
</evidence>
<evidence type="ECO:0000313" key="8">
    <source>
        <dbReference type="Proteomes" id="UP001320148"/>
    </source>
</evidence>
<keyword evidence="2" id="KW-1003">Cell membrane</keyword>
<dbReference type="PANTHER" id="PTHR30086">
    <property type="entry name" value="ARGININE EXPORTER PROTEIN ARGO"/>
    <property type="match status" value="1"/>
</dbReference>
<evidence type="ECO:0000256" key="2">
    <source>
        <dbReference type="ARBA" id="ARBA00022475"/>
    </source>
</evidence>
<proteinExistence type="predicted"/>
<dbReference type="EMBL" id="AP024488">
    <property type="protein sequence ID" value="BCS96967.1"/>
    <property type="molecule type" value="Genomic_DNA"/>
</dbReference>
<sequence>MPFAQGLPYLAECLSVGVIAFFMAVSPGPDFVMVTRNSLLYSRKSGLYSALGVGVAIWVHVTYSIAGLAILISKSIVLFSMLKYLGASYLLYTGWKTLTSKSGERTEAVSASSQLGNGASFKIGFITNALNPKTSIFFLSLFTQIVSPETPLWVLVVYGAIISVVHMLWFCAVATFFTHPAFLARFNSVKGLIEKCVGALLVGLGIKVAMTS</sequence>
<feature type="transmembrane region" description="Helical" evidence="6">
    <location>
        <begin position="46"/>
        <end position="70"/>
    </location>
</feature>
<comment type="subcellular location">
    <subcellularLocation>
        <location evidence="1">Cell membrane</location>
        <topology evidence="1">Multi-pass membrane protein</topology>
    </subcellularLocation>
</comment>
<keyword evidence="4 6" id="KW-1133">Transmembrane helix</keyword>